<dbReference type="InterPro" id="IPR021822">
    <property type="entry name" value="DUF3405"/>
</dbReference>
<keyword evidence="1" id="KW-0812">Transmembrane</keyword>
<dbReference type="EMBL" id="KL584980">
    <property type="protein sequence ID" value="KEQ85634.1"/>
    <property type="molecule type" value="Genomic_DNA"/>
</dbReference>
<dbReference type="Proteomes" id="UP000030706">
    <property type="component" value="Unassembled WGS sequence"/>
</dbReference>
<dbReference type="PANTHER" id="PTHR36205">
    <property type="entry name" value="CHROMOSOME 19, WHOLE GENOME SHOTGUN SEQUENCE"/>
    <property type="match status" value="1"/>
</dbReference>
<dbReference type="OrthoDB" id="3353407at2759"/>
<organism evidence="2 3">
    <name type="scientific">Aureobasidium pullulans EXF-150</name>
    <dbReference type="NCBI Taxonomy" id="1043002"/>
    <lineage>
        <taxon>Eukaryota</taxon>
        <taxon>Fungi</taxon>
        <taxon>Dikarya</taxon>
        <taxon>Ascomycota</taxon>
        <taxon>Pezizomycotina</taxon>
        <taxon>Dothideomycetes</taxon>
        <taxon>Dothideomycetidae</taxon>
        <taxon>Dothideales</taxon>
        <taxon>Saccotheciaceae</taxon>
        <taxon>Aureobasidium</taxon>
    </lineage>
</organism>
<evidence type="ECO:0000313" key="2">
    <source>
        <dbReference type="EMBL" id="KEQ85634.1"/>
    </source>
</evidence>
<proteinExistence type="predicted"/>
<reference evidence="2 3" key="1">
    <citation type="journal article" date="2014" name="BMC Genomics">
        <title>Genome sequencing of four Aureobasidium pullulans varieties: biotechnological potential, stress tolerance, and description of new species.</title>
        <authorList>
            <person name="Gostin Ar C."/>
            <person name="Ohm R.A."/>
            <person name="Kogej T."/>
            <person name="Sonjak S."/>
            <person name="Turk M."/>
            <person name="Zajc J."/>
            <person name="Zalar P."/>
            <person name="Grube M."/>
            <person name="Sun H."/>
            <person name="Han J."/>
            <person name="Sharma A."/>
            <person name="Chiniquy J."/>
            <person name="Ngan C.Y."/>
            <person name="Lipzen A."/>
            <person name="Barry K."/>
            <person name="Grigoriev I.V."/>
            <person name="Gunde-Cimerman N."/>
        </authorList>
    </citation>
    <scope>NUCLEOTIDE SEQUENCE [LARGE SCALE GENOMIC DNA]</scope>
    <source>
        <strain evidence="2 3">EXF-150</strain>
    </source>
</reference>
<gene>
    <name evidence="2" type="ORF">M438DRAFT_344921</name>
</gene>
<evidence type="ECO:0000313" key="3">
    <source>
        <dbReference type="Proteomes" id="UP000030706"/>
    </source>
</evidence>
<feature type="transmembrane region" description="Helical" evidence="1">
    <location>
        <begin position="21"/>
        <end position="40"/>
    </location>
</feature>
<dbReference type="RefSeq" id="XP_029761821.1">
    <property type="nucleotide sequence ID" value="XM_029905330.1"/>
</dbReference>
<dbReference type="Pfam" id="PF11885">
    <property type="entry name" value="DUF3405"/>
    <property type="match status" value="1"/>
</dbReference>
<accession>A0A074XPS4</accession>
<sequence>MNFKHIPYIALERTTTRKPRSVFFICFGSAVLLIAAYRFYTSSVHPSAAAQSQSSTFPATPACEIWPGWRPTIPSSFPADDTILSSLRLGATEVMSGISERGCTPAKERLGPFGHSSGDTQPDHPPWSEVTWGALQSDCATKHYGSQHADRAIPRRRLTRFAHETANGSDRYPQVDATTGRTAIVLRVWDAYEYSDNQLAWLRAMITELSLDTRGRFQVFILVNVKDNSIDLFEEAKYQEVWERSVPPEFQDTALLYNEAILREWYPKVGEYGAQDQMYQALQIFSQTFPEFDFVWQLEMDVRLTGNVARMLSNAGDWAREQPRKNLWERNGRWFIPGLWRDYASFSADVDEEFGNHEGIWGPHPYAKFYLNPQGPRPPVKRDSTWGIGEEAELITLSPLIDPVNTKWTYENTVHGFEPALNLPRRMAIVSMTRTSRRLLRLISSEQQSTGSWVVSESTPETWSLLHGLKAVYVPHLIAFNFKPQNASLEASGKELDKMLHKGPRWNLAGGEHAGLLWCNDVGLSEQRWLGASYFYWKGDAPRIWWEYTNGTCTYPLVLHPVKQD</sequence>
<keyword evidence="1" id="KW-1133">Transmembrane helix</keyword>
<dbReference type="HOGENOM" id="CLU_009650_2_2_1"/>
<dbReference type="STRING" id="1043002.A0A074XPS4"/>
<dbReference type="PANTHER" id="PTHR36205:SF2">
    <property type="entry name" value="MAJOR FACILITATOR SUPERFAMILY TRANSPORTER"/>
    <property type="match status" value="1"/>
</dbReference>
<keyword evidence="1" id="KW-0472">Membrane</keyword>
<protein>
    <submittedName>
        <fullName evidence="2">Uncharacterized protein</fullName>
    </submittedName>
</protein>
<dbReference type="GeneID" id="40747636"/>
<dbReference type="AlphaFoldDB" id="A0A074XPS4"/>
<evidence type="ECO:0000256" key="1">
    <source>
        <dbReference type="SAM" id="Phobius"/>
    </source>
</evidence>
<name>A0A074XPS4_AURPU</name>
<keyword evidence="3" id="KW-1185">Reference proteome</keyword>